<protein>
    <submittedName>
        <fullName evidence="1">Uncharacterized protein</fullName>
    </submittedName>
</protein>
<sequence>MPKTLIINMNESHADCFVCGESTYNTHGIPVYEDIILPNDWEGEWFGQTACLECFKAQNKLTRPVLQRNLR</sequence>
<proteinExistence type="predicted"/>
<reference evidence="1" key="1">
    <citation type="journal article" date="2015" name="Nature">
        <title>Complex archaea that bridge the gap between prokaryotes and eukaryotes.</title>
        <authorList>
            <person name="Spang A."/>
            <person name="Saw J.H."/>
            <person name="Jorgensen S.L."/>
            <person name="Zaremba-Niedzwiedzka K."/>
            <person name="Martijn J."/>
            <person name="Lind A.E."/>
            <person name="van Eijk R."/>
            <person name="Schleper C."/>
            <person name="Guy L."/>
            <person name="Ettema T.J."/>
        </authorList>
    </citation>
    <scope>NUCLEOTIDE SEQUENCE</scope>
</reference>
<name>A0A0F9XIL6_9ZZZZ</name>
<dbReference type="EMBL" id="LAZR01000049">
    <property type="protein sequence ID" value="KKN99051.1"/>
    <property type="molecule type" value="Genomic_DNA"/>
</dbReference>
<evidence type="ECO:0000313" key="1">
    <source>
        <dbReference type="EMBL" id="KKN99051.1"/>
    </source>
</evidence>
<organism evidence="1">
    <name type="scientific">marine sediment metagenome</name>
    <dbReference type="NCBI Taxonomy" id="412755"/>
    <lineage>
        <taxon>unclassified sequences</taxon>
        <taxon>metagenomes</taxon>
        <taxon>ecological metagenomes</taxon>
    </lineage>
</organism>
<accession>A0A0F9XIL6</accession>
<gene>
    <name evidence="1" type="ORF">LCGC14_0142960</name>
</gene>
<dbReference type="AlphaFoldDB" id="A0A0F9XIL6"/>
<comment type="caution">
    <text evidence="1">The sequence shown here is derived from an EMBL/GenBank/DDBJ whole genome shotgun (WGS) entry which is preliminary data.</text>
</comment>